<keyword evidence="10" id="KW-0675">Receptor</keyword>
<evidence type="ECO:0008006" key="18">
    <source>
        <dbReference type="Google" id="ProtNLM"/>
    </source>
</evidence>
<feature type="domain" description="TonB-dependent receptor plug" evidence="15">
    <location>
        <begin position="71"/>
        <end position="176"/>
    </location>
</feature>
<evidence type="ECO:0000259" key="14">
    <source>
        <dbReference type="Pfam" id="PF00593"/>
    </source>
</evidence>
<keyword evidence="8 13" id="KW-0798">TonB box</keyword>
<dbReference type="PANTHER" id="PTHR30069">
    <property type="entry name" value="TONB-DEPENDENT OUTER MEMBRANE RECEPTOR"/>
    <property type="match status" value="1"/>
</dbReference>
<evidence type="ECO:0000313" key="17">
    <source>
        <dbReference type="Proteomes" id="UP000260665"/>
    </source>
</evidence>
<evidence type="ECO:0000256" key="2">
    <source>
        <dbReference type="ARBA" id="ARBA00009810"/>
    </source>
</evidence>
<proteinExistence type="inferred from homology"/>
<dbReference type="InterPro" id="IPR000531">
    <property type="entry name" value="Beta-barrel_TonB"/>
</dbReference>
<dbReference type="InterPro" id="IPR037066">
    <property type="entry name" value="Plug_dom_sf"/>
</dbReference>
<evidence type="ECO:0000256" key="12">
    <source>
        <dbReference type="PROSITE-ProRule" id="PRU01360"/>
    </source>
</evidence>
<comment type="caution">
    <text evidence="16">The sequence shown here is derived from an EMBL/GenBank/DDBJ whole genome shotgun (WGS) entry which is preliminary data.</text>
</comment>
<dbReference type="AlphaFoldDB" id="A0A3E1RDY7"/>
<dbReference type="SUPFAM" id="SSF56935">
    <property type="entry name" value="Porins"/>
    <property type="match status" value="1"/>
</dbReference>
<accession>A0A3E1RDY7</accession>
<dbReference type="PROSITE" id="PS52016">
    <property type="entry name" value="TONB_DEPENDENT_REC_3"/>
    <property type="match status" value="1"/>
</dbReference>
<dbReference type="InterPro" id="IPR012910">
    <property type="entry name" value="Plug_dom"/>
</dbReference>
<dbReference type="Pfam" id="PF00593">
    <property type="entry name" value="TonB_dep_Rec_b-barrel"/>
    <property type="match status" value="1"/>
</dbReference>
<dbReference type="InterPro" id="IPR039426">
    <property type="entry name" value="TonB-dep_rcpt-like"/>
</dbReference>
<dbReference type="Gene3D" id="2.40.170.20">
    <property type="entry name" value="TonB-dependent receptor, beta-barrel domain"/>
    <property type="match status" value="1"/>
</dbReference>
<evidence type="ECO:0000256" key="9">
    <source>
        <dbReference type="ARBA" id="ARBA00023136"/>
    </source>
</evidence>
<dbReference type="GO" id="GO:0009279">
    <property type="term" value="C:cell outer membrane"/>
    <property type="evidence" value="ECO:0007669"/>
    <property type="project" value="UniProtKB-SubCell"/>
</dbReference>
<keyword evidence="9 12" id="KW-0472">Membrane</keyword>
<dbReference type="GO" id="GO:0006811">
    <property type="term" value="P:monoatomic ion transport"/>
    <property type="evidence" value="ECO:0007669"/>
    <property type="project" value="UniProtKB-KW"/>
</dbReference>
<keyword evidence="5 12" id="KW-0812">Transmembrane</keyword>
<reference evidence="16 17" key="1">
    <citation type="submission" date="2018-05" db="EMBL/GenBank/DDBJ databases">
        <title>Rhodoferax soyangensis sp.nov., isolated from an oligotrophic freshwater lake.</title>
        <authorList>
            <person name="Park M."/>
        </authorList>
    </citation>
    <scope>NUCLEOTIDE SEQUENCE [LARGE SCALE GENOMIC DNA]</scope>
    <source>
        <strain evidence="16 17">IMCC26218</strain>
    </source>
</reference>
<evidence type="ECO:0000256" key="11">
    <source>
        <dbReference type="ARBA" id="ARBA00023237"/>
    </source>
</evidence>
<keyword evidence="4 12" id="KW-1134">Transmembrane beta strand</keyword>
<evidence type="ECO:0000256" key="5">
    <source>
        <dbReference type="ARBA" id="ARBA00022692"/>
    </source>
</evidence>
<dbReference type="PANTHER" id="PTHR30069:SF53">
    <property type="entry name" value="COLICIN I RECEPTOR-RELATED"/>
    <property type="match status" value="1"/>
</dbReference>
<dbReference type="GO" id="GO:0015889">
    <property type="term" value="P:cobalamin transport"/>
    <property type="evidence" value="ECO:0007669"/>
    <property type="project" value="TreeGrafter"/>
</dbReference>
<evidence type="ECO:0000256" key="4">
    <source>
        <dbReference type="ARBA" id="ARBA00022452"/>
    </source>
</evidence>
<evidence type="ECO:0000256" key="7">
    <source>
        <dbReference type="ARBA" id="ARBA00023065"/>
    </source>
</evidence>
<dbReference type="InterPro" id="IPR036942">
    <property type="entry name" value="Beta-barrel_TonB_sf"/>
</dbReference>
<dbReference type="Gene3D" id="2.170.130.10">
    <property type="entry name" value="TonB-dependent receptor, plug domain"/>
    <property type="match status" value="1"/>
</dbReference>
<dbReference type="Pfam" id="PF07715">
    <property type="entry name" value="Plug"/>
    <property type="match status" value="1"/>
</dbReference>
<organism evidence="16 17">
    <name type="scientific">Rhodoferax lacus</name>
    <dbReference type="NCBI Taxonomy" id="2184758"/>
    <lineage>
        <taxon>Bacteria</taxon>
        <taxon>Pseudomonadati</taxon>
        <taxon>Pseudomonadota</taxon>
        <taxon>Betaproteobacteria</taxon>
        <taxon>Burkholderiales</taxon>
        <taxon>Comamonadaceae</taxon>
        <taxon>Rhodoferax</taxon>
    </lineage>
</organism>
<name>A0A3E1RDY7_9BURK</name>
<keyword evidence="3 12" id="KW-0813">Transport</keyword>
<evidence type="ECO:0000256" key="1">
    <source>
        <dbReference type="ARBA" id="ARBA00004571"/>
    </source>
</evidence>
<evidence type="ECO:0000256" key="8">
    <source>
        <dbReference type="ARBA" id="ARBA00023077"/>
    </source>
</evidence>
<evidence type="ECO:0000313" key="16">
    <source>
        <dbReference type="EMBL" id="RFO97575.1"/>
    </source>
</evidence>
<evidence type="ECO:0000256" key="3">
    <source>
        <dbReference type="ARBA" id="ARBA00022448"/>
    </source>
</evidence>
<keyword evidence="7" id="KW-0406">Ion transport</keyword>
<dbReference type="EMBL" id="QFZK01000003">
    <property type="protein sequence ID" value="RFO97575.1"/>
    <property type="molecule type" value="Genomic_DNA"/>
</dbReference>
<dbReference type="CDD" id="cd01347">
    <property type="entry name" value="ligand_gated_channel"/>
    <property type="match status" value="1"/>
</dbReference>
<sequence>MCLLYAHALSGKTVRALLNCILLMKTRTSRACQVMLSALSLTACSIATFAQTNPTMRDVVVTASRVETPITDVTADVTTIDRETLDRAGQTSLREVLGQQPGVQWFGSGSYRSSTGIYLRGASPSQSIVLVDGIRIGSATQGTAAIENIPLDRIDHIEILRGAASALYGPDAVGGVIQIFTKNPTQDLQASVTVGAGSNGQLKSAAALSATTGIFSYGLGVTQEKATGISTNINPASSGFNADADGFNSLSWDAKLIARLNTDQTVTLSTIQSQTSYQFDAIPSPNPLGLTKASSDAWSKPVLNDVALKWDAKWTSDWTSTVSLGTADDQSVTEYFRLSDGAFGGSTKFNTHRNQVSWQNSLHIGNDVLTAILDARNESVDSSTAYKVSQRDISGTMLSYAWNRPVWNVLAVLREDENSQFGSFVDWALSGGYKVAEGLRTVASLGTSYQAPTFNQLYYPSTPSFAGNPALTPQRNRASELGLKYDAANLSWSAITYYNEVQGFIDPATNVQSSKAVLQGATLSAQIDAGDTTYAASYDYADPRSYSATPSLNNLRLVRVAQNVLKGSVNHRINAFHVFAEFNLSSEREDAKVVGSGRETLPGYATLNVGADWKVRKDVKLLARLNNATDTSYMLANGYSMPGRNLFVSMVWSN</sequence>
<comment type="similarity">
    <text evidence="2 12 13">Belongs to the TonB-dependent receptor family.</text>
</comment>
<gene>
    <name evidence="16" type="ORF">DIC66_06840</name>
</gene>
<keyword evidence="6" id="KW-0732">Signal</keyword>
<protein>
    <recommendedName>
        <fullName evidence="18">TonB-dependent receptor</fullName>
    </recommendedName>
</protein>
<evidence type="ECO:0000256" key="6">
    <source>
        <dbReference type="ARBA" id="ARBA00022729"/>
    </source>
</evidence>
<comment type="subcellular location">
    <subcellularLocation>
        <location evidence="1 12">Cell outer membrane</location>
        <topology evidence="1 12">Multi-pass membrane protein</topology>
    </subcellularLocation>
</comment>
<evidence type="ECO:0000259" key="15">
    <source>
        <dbReference type="Pfam" id="PF07715"/>
    </source>
</evidence>
<evidence type="ECO:0000256" key="10">
    <source>
        <dbReference type="ARBA" id="ARBA00023170"/>
    </source>
</evidence>
<dbReference type="Proteomes" id="UP000260665">
    <property type="component" value="Unassembled WGS sequence"/>
</dbReference>
<feature type="domain" description="TonB-dependent receptor-like beta-barrel" evidence="14">
    <location>
        <begin position="239"/>
        <end position="627"/>
    </location>
</feature>
<keyword evidence="11 12" id="KW-0998">Cell outer membrane</keyword>
<evidence type="ECO:0000256" key="13">
    <source>
        <dbReference type="RuleBase" id="RU003357"/>
    </source>
</evidence>
<keyword evidence="17" id="KW-1185">Reference proteome</keyword>